<gene>
    <name evidence="15" type="ORF">FIT94_05750</name>
</gene>
<evidence type="ECO:0000256" key="11">
    <source>
        <dbReference type="ARBA" id="ARBA00042639"/>
    </source>
</evidence>
<dbReference type="PIRSF" id="PIRSF000239">
    <property type="entry name" value="AHPC"/>
    <property type="match status" value="1"/>
</dbReference>
<dbReference type="SUPFAM" id="SSF52833">
    <property type="entry name" value="Thioredoxin-like"/>
    <property type="match status" value="1"/>
</dbReference>
<organism evidence="15 16">
    <name type="scientific">Candidatus Methylopumilus universalis</name>
    <dbReference type="NCBI Taxonomy" id="2588536"/>
    <lineage>
        <taxon>Bacteria</taxon>
        <taxon>Pseudomonadati</taxon>
        <taxon>Pseudomonadota</taxon>
        <taxon>Betaproteobacteria</taxon>
        <taxon>Nitrosomonadales</taxon>
        <taxon>Methylophilaceae</taxon>
        <taxon>Candidatus Methylopumilus</taxon>
    </lineage>
</organism>
<evidence type="ECO:0000256" key="2">
    <source>
        <dbReference type="ARBA" id="ARBA00011245"/>
    </source>
</evidence>
<evidence type="ECO:0000256" key="6">
    <source>
        <dbReference type="ARBA" id="ARBA00023002"/>
    </source>
</evidence>
<evidence type="ECO:0000313" key="15">
    <source>
        <dbReference type="EMBL" id="QDC41544.1"/>
    </source>
</evidence>
<dbReference type="Pfam" id="PF00578">
    <property type="entry name" value="AhpC-TSA"/>
    <property type="match status" value="1"/>
</dbReference>
<evidence type="ECO:0000313" key="16">
    <source>
        <dbReference type="Proteomes" id="UP000314901"/>
    </source>
</evidence>
<reference evidence="15 16" key="1">
    <citation type="journal article" date="2019" name="ISME J.">
        <title>Evolution in action: habitat transition from sediment to the pelagial leads to genome streamlining in Methylophilaceae.</title>
        <authorList>
            <person name="Salcher M."/>
            <person name="Schaefle D."/>
            <person name="Kaspar M."/>
            <person name="Neuenschwander S.M."/>
            <person name="Ghai R."/>
        </authorList>
    </citation>
    <scope>NUCLEOTIDE SEQUENCE [LARGE SCALE GENOMIC DNA]</scope>
    <source>
        <strain evidence="15 16">MMS-RVI-51</strain>
    </source>
</reference>
<dbReference type="InterPro" id="IPR050924">
    <property type="entry name" value="Peroxiredoxin_BCP/PrxQ"/>
</dbReference>
<keyword evidence="8" id="KW-0676">Redox-active center</keyword>
<name>A0AAX1F0G0_9PROT</name>
<dbReference type="InterPro" id="IPR013766">
    <property type="entry name" value="Thioredoxin_domain"/>
</dbReference>
<dbReference type="RefSeq" id="WP_139868445.1">
    <property type="nucleotide sequence ID" value="NZ_CP040949.1"/>
</dbReference>
<comment type="function">
    <text evidence="1">Thiol-specific peroxidase that catalyzes the reduction of hydrogen peroxide and organic hydroperoxides to water and alcohols, respectively. Plays a role in cell protection against oxidative stress by detoxifying peroxides and as sensor of hydrogen peroxide-mediated signaling events.</text>
</comment>
<dbReference type="InterPro" id="IPR036249">
    <property type="entry name" value="Thioredoxin-like_sf"/>
</dbReference>
<dbReference type="Gene3D" id="3.40.30.10">
    <property type="entry name" value="Glutaredoxin"/>
    <property type="match status" value="1"/>
</dbReference>
<evidence type="ECO:0000256" key="13">
    <source>
        <dbReference type="PIRSR" id="PIRSR000239-1"/>
    </source>
</evidence>
<dbReference type="AlphaFoldDB" id="A0AAX1F0G0"/>
<dbReference type="InterPro" id="IPR024706">
    <property type="entry name" value="Peroxiredoxin_AhpC-typ"/>
</dbReference>
<dbReference type="GO" id="GO:0005737">
    <property type="term" value="C:cytoplasm"/>
    <property type="evidence" value="ECO:0007669"/>
    <property type="project" value="TreeGrafter"/>
</dbReference>
<evidence type="ECO:0000256" key="5">
    <source>
        <dbReference type="ARBA" id="ARBA00022862"/>
    </source>
</evidence>
<keyword evidence="5" id="KW-0049">Antioxidant</keyword>
<protein>
    <recommendedName>
        <fullName evidence="3">thioredoxin-dependent peroxiredoxin</fullName>
        <ecNumber evidence="3">1.11.1.24</ecNumber>
    </recommendedName>
    <alternativeName>
        <fullName evidence="9">Thioredoxin peroxidase</fullName>
    </alternativeName>
    <alternativeName>
        <fullName evidence="11">Thioredoxin-dependent peroxiredoxin Bcp</fullName>
    </alternativeName>
</protein>
<dbReference type="PANTHER" id="PTHR42801">
    <property type="entry name" value="THIOREDOXIN-DEPENDENT PEROXIDE REDUCTASE"/>
    <property type="match status" value="1"/>
</dbReference>
<feature type="active site" description="Cysteine sulfenic acid (-SOH) intermediate; for peroxidase activity" evidence="13">
    <location>
        <position position="68"/>
    </location>
</feature>
<evidence type="ECO:0000256" key="4">
    <source>
        <dbReference type="ARBA" id="ARBA00022559"/>
    </source>
</evidence>
<dbReference type="InterPro" id="IPR000866">
    <property type="entry name" value="AhpC/TSA"/>
</dbReference>
<comment type="similarity">
    <text evidence="10">Belongs to the peroxiredoxin family. BCP/PrxQ subfamily.</text>
</comment>
<dbReference type="FunFam" id="3.40.30.10:FF:000007">
    <property type="entry name" value="Thioredoxin-dependent thiol peroxidase"/>
    <property type="match status" value="1"/>
</dbReference>
<evidence type="ECO:0000256" key="7">
    <source>
        <dbReference type="ARBA" id="ARBA00023157"/>
    </source>
</evidence>
<dbReference type="EC" id="1.11.1.24" evidence="3"/>
<dbReference type="PROSITE" id="PS51352">
    <property type="entry name" value="THIOREDOXIN_2"/>
    <property type="match status" value="1"/>
</dbReference>
<keyword evidence="7" id="KW-1015">Disulfide bond</keyword>
<keyword evidence="4" id="KW-0575">Peroxidase</keyword>
<dbReference type="CDD" id="cd03017">
    <property type="entry name" value="PRX_BCP"/>
    <property type="match status" value="1"/>
</dbReference>
<proteinExistence type="inferred from homology"/>
<dbReference type="Proteomes" id="UP000314901">
    <property type="component" value="Chromosome"/>
</dbReference>
<dbReference type="GO" id="GO:0034599">
    <property type="term" value="P:cellular response to oxidative stress"/>
    <property type="evidence" value="ECO:0007669"/>
    <property type="project" value="TreeGrafter"/>
</dbReference>
<evidence type="ECO:0000256" key="1">
    <source>
        <dbReference type="ARBA" id="ARBA00003330"/>
    </source>
</evidence>
<evidence type="ECO:0000259" key="14">
    <source>
        <dbReference type="PROSITE" id="PS51352"/>
    </source>
</evidence>
<comment type="subunit">
    <text evidence="2">Monomer.</text>
</comment>
<dbReference type="EMBL" id="CP040953">
    <property type="protein sequence ID" value="QDC41544.1"/>
    <property type="molecule type" value="Genomic_DNA"/>
</dbReference>
<feature type="domain" description="Thioredoxin" evidence="14">
    <location>
        <begin position="26"/>
        <end position="175"/>
    </location>
</feature>
<evidence type="ECO:0000256" key="10">
    <source>
        <dbReference type="ARBA" id="ARBA00038489"/>
    </source>
</evidence>
<evidence type="ECO:0000256" key="9">
    <source>
        <dbReference type="ARBA" id="ARBA00032824"/>
    </source>
</evidence>
<dbReference type="GeneID" id="66285392"/>
<evidence type="ECO:0000256" key="12">
    <source>
        <dbReference type="ARBA" id="ARBA00049091"/>
    </source>
</evidence>
<keyword evidence="6" id="KW-0560">Oxidoreductase</keyword>
<dbReference type="KEGG" id="muv:FIT94_05750"/>
<accession>A0AAX1F0G0</accession>
<sequence length="175" mass="19636">MKIFILIGIAIVFYLLRTNVMAAPILKIGDDAPSFTLPDSQGNQVNLNDYKGKWLVLYFYPKDDTPGCTTEACQFRDDFKLLESLGAKVVGVSVDDSFSHKKFAEKYNLPFPLLSDSSGEVASRYGALNNFLVIKLAKRYTYLINPQGKIAKIYLSIDTSKHSQEIIEDLKALKQ</sequence>
<evidence type="ECO:0000256" key="8">
    <source>
        <dbReference type="ARBA" id="ARBA00023284"/>
    </source>
</evidence>
<dbReference type="PANTHER" id="PTHR42801:SF4">
    <property type="entry name" value="AHPC_TSA FAMILY PROTEIN"/>
    <property type="match status" value="1"/>
</dbReference>
<dbReference type="GO" id="GO:0008379">
    <property type="term" value="F:thioredoxin peroxidase activity"/>
    <property type="evidence" value="ECO:0007669"/>
    <property type="project" value="TreeGrafter"/>
</dbReference>
<dbReference type="GO" id="GO:0045454">
    <property type="term" value="P:cell redox homeostasis"/>
    <property type="evidence" value="ECO:0007669"/>
    <property type="project" value="TreeGrafter"/>
</dbReference>
<comment type="catalytic activity">
    <reaction evidence="12">
        <text>a hydroperoxide + [thioredoxin]-dithiol = an alcohol + [thioredoxin]-disulfide + H2O</text>
        <dbReference type="Rhea" id="RHEA:62620"/>
        <dbReference type="Rhea" id="RHEA-COMP:10698"/>
        <dbReference type="Rhea" id="RHEA-COMP:10700"/>
        <dbReference type="ChEBI" id="CHEBI:15377"/>
        <dbReference type="ChEBI" id="CHEBI:29950"/>
        <dbReference type="ChEBI" id="CHEBI:30879"/>
        <dbReference type="ChEBI" id="CHEBI:35924"/>
        <dbReference type="ChEBI" id="CHEBI:50058"/>
        <dbReference type="EC" id="1.11.1.24"/>
    </reaction>
</comment>
<evidence type="ECO:0000256" key="3">
    <source>
        <dbReference type="ARBA" id="ARBA00013017"/>
    </source>
</evidence>